<proteinExistence type="predicted"/>
<organism evidence="1 2">
    <name type="scientific">Phyllobacterium brassicacearum</name>
    <dbReference type="NCBI Taxonomy" id="314235"/>
    <lineage>
        <taxon>Bacteria</taxon>
        <taxon>Pseudomonadati</taxon>
        <taxon>Pseudomonadota</taxon>
        <taxon>Alphaproteobacteria</taxon>
        <taxon>Hyphomicrobiales</taxon>
        <taxon>Phyllobacteriaceae</taxon>
        <taxon>Phyllobacterium</taxon>
    </lineage>
</organism>
<gene>
    <name evidence="1" type="ORF">CU102_02750</name>
</gene>
<keyword evidence="2" id="KW-1185">Reference proteome</keyword>
<protein>
    <submittedName>
        <fullName evidence="1">Uncharacterized protein</fullName>
    </submittedName>
</protein>
<name>A0A2P7BU95_9HYPH</name>
<accession>A0A2P7BU95</accession>
<dbReference type="EMBL" id="PGGO01000002">
    <property type="protein sequence ID" value="PSH70044.1"/>
    <property type="molecule type" value="Genomic_DNA"/>
</dbReference>
<dbReference type="AlphaFoldDB" id="A0A2P7BU95"/>
<dbReference type="Proteomes" id="UP000241444">
    <property type="component" value="Unassembled WGS sequence"/>
</dbReference>
<reference evidence="2" key="1">
    <citation type="submission" date="2017-11" db="EMBL/GenBank/DDBJ databases">
        <authorList>
            <person name="Kuznetsova I."/>
            <person name="Sazanova A."/>
            <person name="Chirak E."/>
            <person name="Safronova V."/>
            <person name="Willems A."/>
        </authorList>
    </citation>
    <scope>NUCLEOTIDE SEQUENCE [LARGE SCALE GENOMIC DNA]</scope>
    <source>
        <strain evidence="2">STM 196</strain>
    </source>
</reference>
<comment type="caution">
    <text evidence="1">The sequence shown here is derived from an EMBL/GenBank/DDBJ whole genome shotgun (WGS) entry which is preliminary data.</text>
</comment>
<dbReference type="RefSeq" id="WP_106709461.1">
    <property type="nucleotide sequence ID" value="NZ_PGGO01000002.1"/>
</dbReference>
<evidence type="ECO:0000313" key="1">
    <source>
        <dbReference type="EMBL" id="PSH70044.1"/>
    </source>
</evidence>
<sequence>MGETAQLTSKFRRIRMELAREKGHPVRNPHEGYDLLVPLDECGRLDEDEYKHHQDLCRVRRFRPKGSDLLGRVRRKPGGQWYFEYANGDCDDELALHWSGEHFLWGEYISVQSGGTIHTYRITHIERPVE</sequence>
<dbReference type="OrthoDB" id="9801741at2"/>
<evidence type="ECO:0000313" key="2">
    <source>
        <dbReference type="Proteomes" id="UP000241444"/>
    </source>
</evidence>